<protein>
    <submittedName>
        <fullName evidence="2">Septum formation initiator</fullName>
    </submittedName>
</protein>
<evidence type="ECO:0000313" key="3">
    <source>
        <dbReference type="Proteomes" id="UP000295733"/>
    </source>
</evidence>
<organism evidence="2 3">
    <name type="scientific">Rhodovulum adriaticum</name>
    <name type="common">Rhodopseudomonas adriatica</name>
    <dbReference type="NCBI Taxonomy" id="35804"/>
    <lineage>
        <taxon>Bacteria</taxon>
        <taxon>Pseudomonadati</taxon>
        <taxon>Pseudomonadota</taxon>
        <taxon>Alphaproteobacteria</taxon>
        <taxon>Rhodobacterales</taxon>
        <taxon>Paracoccaceae</taxon>
        <taxon>Rhodovulum</taxon>
    </lineage>
</organism>
<name>A0A4R2NU10_RHOAD</name>
<reference evidence="2 3" key="1">
    <citation type="submission" date="2019-03" db="EMBL/GenBank/DDBJ databases">
        <title>Genomic Encyclopedia of Type Strains, Phase IV (KMG-IV): sequencing the most valuable type-strain genomes for metagenomic binning, comparative biology and taxonomic classification.</title>
        <authorList>
            <person name="Goeker M."/>
        </authorList>
    </citation>
    <scope>NUCLEOTIDE SEQUENCE [LARGE SCALE GENOMIC DNA]</scope>
    <source>
        <strain evidence="2 3">DSM 2781</strain>
    </source>
</reference>
<evidence type="ECO:0000313" key="2">
    <source>
        <dbReference type="EMBL" id="TCP25460.1"/>
    </source>
</evidence>
<comment type="caution">
    <text evidence="2">The sequence shown here is derived from an EMBL/GenBank/DDBJ whole genome shotgun (WGS) entry which is preliminary data.</text>
</comment>
<gene>
    <name evidence="2" type="ORF">EV656_103212</name>
</gene>
<dbReference type="PROSITE" id="PS51257">
    <property type="entry name" value="PROKAR_LIPOPROTEIN"/>
    <property type="match status" value="1"/>
</dbReference>
<dbReference type="Proteomes" id="UP000295733">
    <property type="component" value="Unassembled WGS sequence"/>
</dbReference>
<evidence type="ECO:0000256" key="1">
    <source>
        <dbReference type="SAM" id="Coils"/>
    </source>
</evidence>
<dbReference type="RefSeq" id="WP_132601514.1">
    <property type="nucleotide sequence ID" value="NZ_NRRP01000044.1"/>
</dbReference>
<keyword evidence="3" id="KW-1185">Reference proteome</keyword>
<keyword evidence="1" id="KW-0175">Coiled coil</keyword>
<dbReference type="AlphaFoldDB" id="A0A4R2NU10"/>
<accession>A0A4R2NU10</accession>
<proteinExistence type="predicted"/>
<sequence length="100" mass="11125">MSNARKRPGLGGLAFLGVSCSLAAYFTYSAVQGNYGLFRRIQIESDVAQLEARRAALTTEIAVLENKTRRMSDDYLDLDLLDERARAVLGMVRADEIVIR</sequence>
<dbReference type="Pfam" id="PF04977">
    <property type="entry name" value="DivIC"/>
    <property type="match status" value="1"/>
</dbReference>
<feature type="coiled-coil region" evidence="1">
    <location>
        <begin position="40"/>
        <end position="67"/>
    </location>
</feature>
<dbReference type="InterPro" id="IPR007060">
    <property type="entry name" value="FtsL/DivIC"/>
</dbReference>
<dbReference type="OrthoDB" id="7689499at2"/>
<dbReference type="EMBL" id="SLXL01000003">
    <property type="protein sequence ID" value="TCP25460.1"/>
    <property type="molecule type" value="Genomic_DNA"/>
</dbReference>